<dbReference type="Pfam" id="PF04542">
    <property type="entry name" value="Sigma70_r2"/>
    <property type="match status" value="1"/>
</dbReference>
<gene>
    <name evidence="7" type="ORF">BacF7301_20865</name>
</gene>
<dbReference type="NCBIfam" id="TIGR02937">
    <property type="entry name" value="sigma70-ECF"/>
    <property type="match status" value="1"/>
</dbReference>
<dbReference type="SUPFAM" id="SSF88946">
    <property type="entry name" value="Sigma2 domain of RNA polymerase sigma factors"/>
    <property type="match status" value="1"/>
</dbReference>
<keyword evidence="3" id="KW-0731">Sigma factor</keyword>
<dbReference type="Gene3D" id="1.10.10.10">
    <property type="entry name" value="Winged helix-like DNA-binding domain superfamily/Winged helix DNA-binding domain"/>
    <property type="match status" value="1"/>
</dbReference>
<dbReference type="InterPro" id="IPR007627">
    <property type="entry name" value="RNA_pol_sigma70_r2"/>
</dbReference>
<dbReference type="PANTHER" id="PTHR43133:SF51">
    <property type="entry name" value="RNA POLYMERASE SIGMA FACTOR"/>
    <property type="match status" value="1"/>
</dbReference>
<evidence type="ECO:0000259" key="5">
    <source>
        <dbReference type="Pfam" id="PF04542"/>
    </source>
</evidence>
<evidence type="ECO:0000256" key="2">
    <source>
        <dbReference type="ARBA" id="ARBA00023015"/>
    </source>
</evidence>
<dbReference type="SUPFAM" id="SSF88659">
    <property type="entry name" value="Sigma3 and sigma4 domains of RNA polymerase sigma factors"/>
    <property type="match status" value="1"/>
</dbReference>
<accession>A0A6H0KTI1</accession>
<organism evidence="7 8">
    <name type="scientific">Bacteroides faecium</name>
    <dbReference type="NCBI Taxonomy" id="2715212"/>
    <lineage>
        <taxon>Bacteria</taxon>
        <taxon>Pseudomonadati</taxon>
        <taxon>Bacteroidota</taxon>
        <taxon>Bacteroidia</taxon>
        <taxon>Bacteroidales</taxon>
        <taxon>Bacteroidaceae</taxon>
        <taxon>Bacteroides</taxon>
    </lineage>
</organism>
<dbReference type="PANTHER" id="PTHR43133">
    <property type="entry name" value="RNA POLYMERASE ECF-TYPE SIGMA FACTO"/>
    <property type="match status" value="1"/>
</dbReference>
<evidence type="ECO:0000256" key="1">
    <source>
        <dbReference type="ARBA" id="ARBA00010641"/>
    </source>
</evidence>
<evidence type="ECO:0000313" key="7">
    <source>
        <dbReference type="EMBL" id="QIU96453.1"/>
    </source>
</evidence>
<dbReference type="RefSeq" id="WP_167965867.1">
    <property type="nucleotide sequence ID" value="NZ_CP050831.1"/>
</dbReference>
<dbReference type="Gene3D" id="1.10.1740.10">
    <property type="match status" value="1"/>
</dbReference>
<dbReference type="InterPro" id="IPR013324">
    <property type="entry name" value="RNA_pol_sigma_r3/r4-like"/>
</dbReference>
<feature type="domain" description="RNA polymerase sigma factor 70 region 4 type 2" evidence="6">
    <location>
        <begin position="118"/>
        <end position="160"/>
    </location>
</feature>
<protein>
    <submittedName>
        <fullName evidence="7">Sigma-70 family RNA polymerase sigma factor</fullName>
    </submittedName>
</protein>
<evidence type="ECO:0000256" key="4">
    <source>
        <dbReference type="ARBA" id="ARBA00023163"/>
    </source>
</evidence>
<dbReference type="KEGG" id="bfc:BacF7301_20865"/>
<dbReference type="AlphaFoldDB" id="A0A6H0KTI1"/>
<dbReference type="InterPro" id="IPR013325">
    <property type="entry name" value="RNA_pol_sigma_r2"/>
</dbReference>
<comment type="similarity">
    <text evidence="1">Belongs to the sigma-70 factor family. ECF subfamily.</text>
</comment>
<dbReference type="GO" id="GO:0006352">
    <property type="term" value="P:DNA-templated transcription initiation"/>
    <property type="evidence" value="ECO:0007669"/>
    <property type="project" value="InterPro"/>
</dbReference>
<keyword evidence="8" id="KW-1185">Reference proteome</keyword>
<dbReference type="Pfam" id="PF08281">
    <property type="entry name" value="Sigma70_r4_2"/>
    <property type="match status" value="1"/>
</dbReference>
<evidence type="ECO:0000313" key="8">
    <source>
        <dbReference type="Proteomes" id="UP000501780"/>
    </source>
</evidence>
<evidence type="ECO:0000256" key="3">
    <source>
        <dbReference type="ARBA" id="ARBA00023082"/>
    </source>
</evidence>
<dbReference type="GO" id="GO:0016987">
    <property type="term" value="F:sigma factor activity"/>
    <property type="evidence" value="ECO:0007669"/>
    <property type="project" value="UniProtKB-KW"/>
</dbReference>
<proteinExistence type="inferred from homology"/>
<dbReference type="InterPro" id="IPR014284">
    <property type="entry name" value="RNA_pol_sigma-70_dom"/>
</dbReference>
<keyword evidence="2" id="KW-0805">Transcription regulation</keyword>
<dbReference type="Proteomes" id="UP000501780">
    <property type="component" value="Chromosome"/>
</dbReference>
<dbReference type="InterPro" id="IPR013249">
    <property type="entry name" value="RNA_pol_sigma70_r4_t2"/>
</dbReference>
<dbReference type="InterPro" id="IPR039425">
    <property type="entry name" value="RNA_pol_sigma-70-like"/>
</dbReference>
<keyword evidence="4" id="KW-0804">Transcription</keyword>
<evidence type="ECO:0000259" key="6">
    <source>
        <dbReference type="Pfam" id="PF08281"/>
    </source>
</evidence>
<dbReference type="EMBL" id="CP050831">
    <property type="protein sequence ID" value="QIU96453.1"/>
    <property type="molecule type" value="Genomic_DNA"/>
</dbReference>
<sequence length="226" mass="26941">MEVDINHLVKEYGNMISTIAHRMIQNKEIAREAAQEVWFELCKSFNGFKGDSELSTWIYTIARRTVGRYAECERQVKMLEVEYFRSLPEIEYSGAEEAKLEWIKERCDWCITALNHCLNNDARLIFIFRENVGLPYRQISEIMELKESNVRQIYNRSIQKISAFMNDTCPLYNPNGTCKCRICKPVYSIDMDKEYAMVQRMMRLADLYGKFEKELPRKNYWEKFLQ</sequence>
<reference evidence="7 8" key="1">
    <citation type="submission" date="2020-03" db="EMBL/GenBank/DDBJ databases">
        <title>Genomic analysis of Bacteroides faecium CBA7301.</title>
        <authorList>
            <person name="Kim J."/>
            <person name="Roh S.W."/>
        </authorList>
    </citation>
    <scope>NUCLEOTIDE SEQUENCE [LARGE SCALE GENOMIC DNA]</scope>
    <source>
        <strain evidence="7 8">CBA7301</strain>
    </source>
</reference>
<dbReference type="InterPro" id="IPR036388">
    <property type="entry name" value="WH-like_DNA-bd_sf"/>
</dbReference>
<feature type="domain" description="RNA polymerase sigma-70 region 2" evidence="5">
    <location>
        <begin position="8"/>
        <end position="69"/>
    </location>
</feature>
<dbReference type="GO" id="GO:0003677">
    <property type="term" value="F:DNA binding"/>
    <property type="evidence" value="ECO:0007669"/>
    <property type="project" value="InterPro"/>
</dbReference>
<name>A0A6H0KTI1_9BACE</name>